<accession>A0A4R0JEA3</accession>
<evidence type="ECO:0000256" key="5">
    <source>
        <dbReference type="ARBA" id="ARBA00024029"/>
    </source>
</evidence>
<dbReference type="OrthoDB" id="9801445at2"/>
<organism evidence="6 7">
    <name type="scientific">Kribbella capetownensis</name>
    <dbReference type="NCBI Taxonomy" id="1572659"/>
    <lineage>
        <taxon>Bacteria</taxon>
        <taxon>Bacillati</taxon>
        <taxon>Actinomycetota</taxon>
        <taxon>Actinomycetes</taxon>
        <taxon>Propionibacteriales</taxon>
        <taxon>Kribbellaceae</taxon>
        <taxon>Kribbella</taxon>
    </lineage>
</organism>
<comment type="similarity">
    <text evidence="5">Belongs to the creatininase superfamily.</text>
</comment>
<dbReference type="Gene3D" id="3.40.50.10310">
    <property type="entry name" value="Creatininase"/>
    <property type="match status" value="1"/>
</dbReference>
<dbReference type="InterPro" id="IPR024087">
    <property type="entry name" value="Creatininase-like_sf"/>
</dbReference>
<dbReference type="AlphaFoldDB" id="A0A4R0JEA3"/>
<proteinExistence type="inferred from homology"/>
<comment type="cofactor">
    <cofactor evidence="1">
        <name>Zn(2+)</name>
        <dbReference type="ChEBI" id="CHEBI:29105"/>
    </cofactor>
</comment>
<dbReference type="PANTHER" id="PTHR35005">
    <property type="entry name" value="3-DEHYDRO-SCYLLO-INOSOSE HYDROLASE"/>
    <property type="match status" value="1"/>
</dbReference>
<dbReference type="Proteomes" id="UP000293342">
    <property type="component" value="Unassembled WGS sequence"/>
</dbReference>
<dbReference type="GO" id="GO:0016811">
    <property type="term" value="F:hydrolase activity, acting on carbon-nitrogen (but not peptide) bonds, in linear amides"/>
    <property type="evidence" value="ECO:0007669"/>
    <property type="project" value="TreeGrafter"/>
</dbReference>
<keyword evidence="7" id="KW-1185">Reference proteome</keyword>
<evidence type="ECO:0000313" key="6">
    <source>
        <dbReference type="EMBL" id="TCC45213.1"/>
    </source>
</evidence>
<dbReference type="EMBL" id="SJKD01000008">
    <property type="protein sequence ID" value="TCC45213.1"/>
    <property type="molecule type" value="Genomic_DNA"/>
</dbReference>
<keyword evidence="2" id="KW-0479">Metal-binding</keyword>
<dbReference type="Pfam" id="PF02633">
    <property type="entry name" value="Creatininase"/>
    <property type="match status" value="1"/>
</dbReference>
<dbReference type="InterPro" id="IPR003785">
    <property type="entry name" value="Creatininase/forma_Hydrolase"/>
</dbReference>
<dbReference type="PANTHER" id="PTHR35005:SF1">
    <property type="entry name" value="2-AMINO-5-FORMYLAMINO-6-RIBOSYLAMINOPYRIMIDIN-4(3H)-ONE 5'-MONOPHOSPHATE DEFORMYLASE"/>
    <property type="match status" value="1"/>
</dbReference>
<evidence type="ECO:0000256" key="3">
    <source>
        <dbReference type="ARBA" id="ARBA00022801"/>
    </source>
</evidence>
<evidence type="ECO:0000313" key="7">
    <source>
        <dbReference type="Proteomes" id="UP000293342"/>
    </source>
</evidence>
<protein>
    <submittedName>
        <fullName evidence="6">Creatininase family protein</fullName>
    </submittedName>
</protein>
<reference evidence="6 7" key="1">
    <citation type="submission" date="2019-02" db="EMBL/GenBank/DDBJ databases">
        <title>Kribbella capetownensis sp. nov. and Kribbella speibonae sp. nov., isolated from soil.</title>
        <authorList>
            <person name="Curtis S.M."/>
            <person name="Norton I."/>
            <person name="Everest G.J."/>
            <person name="Meyers P.R."/>
        </authorList>
    </citation>
    <scope>NUCLEOTIDE SEQUENCE [LARGE SCALE GENOMIC DNA]</scope>
    <source>
        <strain evidence="6 7">YM53</strain>
    </source>
</reference>
<gene>
    <name evidence="6" type="ORF">E0H75_32455</name>
</gene>
<dbReference type="SUPFAM" id="SSF102215">
    <property type="entry name" value="Creatininase"/>
    <property type="match status" value="1"/>
</dbReference>
<evidence type="ECO:0000256" key="1">
    <source>
        <dbReference type="ARBA" id="ARBA00001947"/>
    </source>
</evidence>
<keyword evidence="3" id="KW-0378">Hydrolase</keyword>
<keyword evidence="4" id="KW-0862">Zinc</keyword>
<evidence type="ECO:0000256" key="4">
    <source>
        <dbReference type="ARBA" id="ARBA00022833"/>
    </source>
</evidence>
<evidence type="ECO:0000256" key="2">
    <source>
        <dbReference type="ARBA" id="ARBA00022723"/>
    </source>
</evidence>
<name>A0A4R0JEA3_9ACTN</name>
<dbReference type="GO" id="GO:0046872">
    <property type="term" value="F:metal ion binding"/>
    <property type="evidence" value="ECO:0007669"/>
    <property type="project" value="UniProtKB-KW"/>
</dbReference>
<comment type="caution">
    <text evidence="6">The sequence shown here is derived from an EMBL/GenBank/DDBJ whole genome shotgun (WGS) entry which is preliminary data.</text>
</comment>
<sequence length="264" mass="28299">MTGGFPEEKRHQAARSFRRLAELTTDEAAEAVRRSPLVIIPVGAQEQHGGGMAMATDTVRAVGVADRVAERLAGRAVIAPVVPYGISPHHMAFAGTVSLSPATFMQVLRDVIASLQDHGWRQFLVITGHGGNNAALSVLAQEYVRQDLTFAWTPITSVVSDLIVDVSEVHGHSGEAETAQMLYLAPDLVQADRLEPGATTLDELTTPARLSRQAHGPRLSVGFDVYHKRGVLGDPRRATAEDGRLLVETAADRIAAFADELLSA</sequence>
<dbReference type="GO" id="GO:0009231">
    <property type="term" value="P:riboflavin biosynthetic process"/>
    <property type="evidence" value="ECO:0007669"/>
    <property type="project" value="TreeGrafter"/>
</dbReference>